<evidence type="ECO:0000313" key="8">
    <source>
        <dbReference type="Proteomes" id="UP000011134"/>
    </source>
</evidence>
<dbReference type="Pfam" id="PF05157">
    <property type="entry name" value="MshEN"/>
    <property type="match status" value="1"/>
</dbReference>
<dbReference type="GO" id="GO:0009297">
    <property type="term" value="P:pilus assembly"/>
    <property type="evidence" value="ECO:0007669"/>
    <property type="project" value="InterPro"/>
</dbReference>
<sequence>MNTNLASTLHQAGLISPVQEQQVVDTVQAEGTSVPSALIQLGLFSSAELARHLEQIFAIALVDVHQYNYDACCKNLNLRDLILRHKVLPLQTSDHALYIGLCDPTQFDALDEFRFTTGKNIEALLLETKQLEAAIRRLYGSDISGNSTHNGEMAYQRSVTDADLGELIDLSDDELLNDATDLSQDTAPVTRYINQVLLDAVRKKASDIHFEPYEENYRIRFRCDGILHQHATPPAHLSRRLSTRLKVMSKLNIAERRQPQDGRIKLRLTPTLAVDLRVSTLPTLWGEKVVLRILDSSSASLDIDILGYNQLQKQAYLDALQQPQGMILMTGPTGSGKTVSLYTGLKILNTEERNISTAEDPVEINLPGINQVQINSKIGLGFAEALRSFLRQDPDVVMVGEIRDLETGSIAIKAAQTGHLVLSTLHTNSAAETITRLTNMGVEDFNLASSLSLIIAQRLARRLCNHCKEVHQLDDFVREKLEIGADTTIYQARTSGCDDCNKGYIGRVGIYEVMPFTRELAEALMAGATTLELEDIACRQGMQTLQQSGIEKLKEGITSLAELQRVLHFS</sequence>
<reference evidence="7 8" key="1">
    <citation type="submission" date="2012-12" db="EMBL/GenBank/DDBJ databases">
        <title>Genome Assembly of Photobacterium sp. AK15.</title>
        <authorList>
            <person name="Khatri I."/>
            <person name="Vaidya B."/>
            <person name="Srinivas T.N.R."/>
            <person name="Subramanian S."/>
            <person name="Pinnaka A."/>
        </authorList>
    </citation>
    <scope>NUCLEOTIDE SEQUENCE [LARGE SCALE GENOMIC DNA]</scope>
    <source>
        <strain evidence="7 8">AK15</strain>
    </source>
</reference>
<dbReference type="GO" id="GO:0005737">
    <property type="term" value="C:cytoplasm"/>
    <property type="evidence" value="ECO:0007669"/>
    <property type="project" value="UniProtKB-SubCell"/>
</dbReference>
<dbReference type="FunFam" id="3.30.450.90:FF:000001">
    <property type="entry name" value="Type II secretion system ATPase GspE"/>
    <property type="match status" value="1"/>
</dbReference>
<evidence type="ECO:0000313" key="7">
    <source>
        <dbReference type="EMBL" id="ELR66397.1"/>
    </source>
</evidence>
<dbReference type="CDD" id="cd01129">
    <property type="entry name" value="PulE-GspE-like"/>
    <property type="match status" value="1"/>
</dbReference>
<dbReference type="InterPro" id="IPR027417">
    <property type="entry name" value="P-loop_NTPase"/>
</dbReference>
<dbReference type="InterPro" id="IPR007831">
    <property type="entry name" value="T2SS_GspE_N"/>
</dbReference>
<comment type="subcellular location">
    <subcellularLocation>
        <location evidence="1">Cytoplasm</location>
    </subcellularLocation>
</comment>
<keyword evidence="4" id="KW-0547">Nucleotide-binding</keyword>
<accession>L8JG40</accession>
<evidence type="ECO:0000259" key="6">
    <source>
        <dbReference type="PROSITE" id="PS00662"/>
    </source>
</evidence>
<dbReference type="GO" id="GO:0005886">
    <property type="term" value="C:plasma membrane"/>
    <property type="evidence" value="ECO:0007669"/>
    <property type="project" value="TreeGrafter"/>
</dbReference>
<dbReference type="RefSeq" id="WP_007464437.1">
    <property type="nucleotide sequence ID" value="NZ_AMZO01000007.1"/>
</dbReference>
<dbReference type="NCBIfam" id="TIGR02538">
    <property type="entry name" value="type_IV_pilB"/>
    <property type="match status" value="1"/>
</dbReference>
<dbReference type="SUPFAM" id="SSF52540">
    <property type="entry name" value="P-loop containing nucleoside triphosphate hydrolases"/>
    <property type="match status" value="1"/>
</dbReference>
<dbReference type="GO" id="GO:0005524">
    <property type="term" value="F:ATP binding"/>
    <property type="evidence" value="ECO:0007669"/>
    <property type="project" value="UniProtKB-KW"/>
</dbReference>
<dbReference type="PROSITE" id="PS00662">
    <property type="entry name" value="T2SP_E"/>
    <property type="match status" value="1"/>
</dbReference>
<dbReference type="EMBL" id="AMZO01000007">
    <property type="protein sequence ID" value="ELR66397.1"/>
    <property type="molecule type" value="Genomic_DNA"/>
</dbReference>
<dbReference type="GO" id="GO:0016887">
    <property type="term" value="F:ATP hydrolysis activity"/>
    <property type="evidence" value="ECO:0007669"/>
    <property type="project" value="InterPro"/>
</dbReference>
<name>L8JG40_9GAMM</name>
<comment type="similarity">
    <text evidence="2">Belongs to the GSP E family.</text>
</comment>
<dbReference type="PATRIC" id="fig|1056511.3.peg.1653"/>
<dbReference type="PANTHER" id="PTHR30258">
    <property type="entry name" value="TYPE II SECRETION SYSTEM PROTEIN GSPE-RELATED"/>
    <property type="match status" value="1"/>
</dbReference>
<comment type="caution">
    <text evidence="7">The sequence shown here is derived from an EMBL/GenBank/DDBJ whole genome shotgun (WGS) entry which is preliminary data.</text>
</comment>
<evidence type="ECO:0000256" key="4">
    <source>
        <dbReference type="ARBA" id="ARBA00022741"/>
    </source>
</evidence>
<dbReference type="OrthoDB" id="9804785at2"/>
<gene>
    <name evidence="7" type="ORF">C942_04832</name>
</gene>
<organism evidence="7 8">
    <name type="scientific">Photobacterium marinum</name>
    <dbReference type="NCBI Taxonomy" id="1056511"/>
    <lineage>
        <taxon>Bacteria</taxon>
        <taxon>Pseudomonadati</taxon>
        <taxon>Pseudomonadota</taxon>
        <taxon>Gammaproteobacteria</taxon>
        <taxon>Vibrionales</taxon>
        <taxon>Vibrionaceae</taxon>
        <taxon>Photobacterium</taxon>
    </lineage>
</organism>
<protein>
    <submittedName>
        <fullName evidence="7">Type IV fimbrial assembly, ATPase PilB</fullName>
    </submittedName>
</protein>
<proteinExistence type="inferred from homology"/>
<dbReference type="InterPro" id="IPR013374">
    <property type="entry name" value="ATPase_typ4_pilus-assembl_PilB"/>
</dbReference>
<dbReference type="SUPFAM" id="SSF160246">
    <property type="entry name" value="EspE N-terminal domain-like"/>
    <property type="match status" value="1"/>
</dbReference>
<dbReference type="InterPro" id="IPR001482">
    <property type="entry name" value="T2SS/T4SS_dom"/>
</dbReference>
<dbReference type="Proteomes" id="UP000011134">
    <property type="component" value="Unassembled WGS sequence"/>
</dbReference>
<evidence type="ECO:0000256" key="1">
    <source>
        <dbReference type="ARBA" id="ARBA00004496"/>
    </source>
</evidence>
<dbReference type="Gene3D" id="3.30.300.160">
    <property type="entry name" value="Type II secretion system, protein E, N-terminal domain"/>
    <property type="match status" value="1"/>
</dbReference>
<evidence type="ECO:0000256" key="3">
    <source>
        <dbReference type="ARBA" id="ARBA00022490"/>
    </source>
</evidence>
<dbReference type="Gene3D" id="3.40.50.300">
    <property type="entry name" value="P-loop containing nucleotide triphosphate hydrolases"/>
    <property type="match status" value="1"/>
</dbReference>
<keyword evidence="3" id="KW-0963">Cytoplasm</keyword>
<dbReference type="PANTHER" id="PTHR30258:SF1">
    <property type="entry name" value="PROTEIN TRANSPORT PROTEIN HOFB HOMOLOG"/>
    <property type="match status" value="1"/>
</dbReference>
<dbReference type="Gene3D" id="3.30.450.90">
    <property type="match status" value="1"/>
</dbReference>
<dbReference type="FunFam" id="3.40.50.300:FF:000398">
    <property type="entry name" value="Type IV pilus assembly ATPase PilB"/>
    <property type="match status" value="1"/>
</dbReference>
<feature type="domain" description="Bacterial type II secretion system protein E" evidence="6">
    <location>
        <begin position="390"/>
        <end position="404"/>
    </location>
</feature>
<dbReference type="Pfam" id="PF00437">
    <property type="entry name" value="T2SSE"/>
    <property type="match status" value="1"/>
</dbReference>
<keyword evidence="5" id="KW-0067">ATP-binding</keyword>
<keyword evidence="8" id="KW-1185">Reference proteome</keyword>
<evidence type="ECO:0000256" key="2">
    <source>
        <dbReference type="ARBA" id="ARBA00006611"/>
    </source>
</evidence>
<dbReference type="AlphaFoldDB" id="L8JG40"/>
<evidence type="ECO:0000256" key="5">
    <source>
        <dbReference type="ARBA" id="ARBA00022840"/>
    </source>
</evidence>
<dbReference type="InterPro" id="IPR037257">
    <property type="entry name" value="T2SS_E_N_sf"/>
</dbReference>